<dbReference type="Proteomes" id="UP000324222">
    <property type="component" value="Unassembled WGS sequence"/>
</dbReference>
<accession>A0A5B7CV30</accession>
<protein>
    <submittedName>
        <fullName evidence="1">Uncharacterized protein</fullName>
    </submittedName>
</protein>
<proteinExistence type="predicted"/>
<comment type="caution">
    <text evidence="1">The sequence shown here is derived from an EMBL/GenBank/DDBJ whole genome shotgun (WGS) entry which is preliminary data.</text>
</comment>
<dbReference type="EMBL" id="VSRR010000271">
    <property type="protein sequence ID" value="MPC13290.1"/>
    <property type="molecule type" value="Genomic_DNA"/>
</dbReference>
<dbReference type="AlphaFoldDB" id="A0A5B7CV30"/>
<evidence type="ECO:0000313" key="2">
    <source>
        <dbReference type="Proteomes" id="UP000324222"/>
    </source>
</evidence>
<evidence type="ECO:0000313" key="1">
    <source>
        <dbReference type="EMBL" id="MPC13290.1"/>
    </source>
</evidence>
<reference evidence="1 2" key="1">
    <citation type="submission" date="2019-05" db="EMBL/GenBank/DDBJ databases">
        <title>Another draft genome of Portunus trituberculatus and its Hox gene families provides insights of decapod evolution.</title>
        <authorList>
            <person name="Jeong J.-H."/>
            <person name="Song I."/>
            <person name="Kim S."/>
            <person name="Choi T."/>
            <person name="Kim D."/>
            <person name="Ryu S."/>
            <person name="Kim W."/>
        </authorList>
    </citation>
    <scope>NUCLEOTIDE SEQUENCE [LARGE SCALE GENOMIC DNA]</scope>
    <source>
        <tissue evidence="1">Muscle</tissue>
    </source>
</reference>
<gene>
    <name evidence="1" type="ORF">E2C01_006019</name>
</gene>
<organism evidence="1 2">
    <name type="scientific">Portunus trituberculatus</name>
    <name type="common">Swimming crab</name>
    <name type="synonym">Neptunus trituberculatus</name>
    <dbReference type="NCBI Taxonomy" id="210409"/>
    <lineage>
        <taxon>Eukaryota</taxon>
        <taxon>Metazoa</taxon>
        <taxon>Ecdysozoa</taxon>
        <taxon>Arthropoda</taxon>
        <taxon>Crustacea</taxon>
        <taxon>Multicrustacea</taxon>
        <taxon>Malacostraca</taxon>
        <taxon>Eumalacostraca</taxon>
        <taxon>Eucarida</taxon>
        <taxon>Decapoda</taxon>
        <taxon>Pleocyemata</taxon>
        <taxon>Brachyura</taxon>
        <taxon>Eubrachyura</taxon>
        <taxon>Portunoidea</taxon>
        <taxon>Portunidae</taxon>
        <taxon>Portuninae</taxon>
        <taxon>Portunus</taxon>
    </lineage>
</organism>
<name>A0A5B7CV30_PORTR</name>
<sequence>MRSNGVVRACIKAQHFPLAHLPSSSDFLEGPEERWVVGEDEVSLVLHCLIHHLLTQVIGQQHSFDLSATTSLYGCTRRPTLSQDSARDGAAKRFRTATISLSSMLQDKPTQQHTHQK</sequence>
<keyword evidence="2" id="KW-1185">Reference proteome</keyword>